<evidence type="ECO:0000313" key="3">
    <source>
        <dbReference type="Proteomes" id="UP001150907"/>
    </source>
</evidence>
<proteinExistence type="predicted"/>
<dbReference type="GO" id="GO:0006032">
    <property type="term" value="P:chitin catabolic process"/>
    <property type="evidence" value="ECO:0007669"/>
    <property type="project" value="InterPro"/>
</dbReference>
<comment type="caution">
    <text evidence="2">The sequence shown here is derived from an EMBL/GenBank/DDBJ whole genome shotgun (WGS) entry which is preliminary data.</text>
</comment>
<dbReference type="Pfam" id="PF03427">
    <property type="entry name" value="CBM_19"/>
    <property type="match status" value="1"/>
</dbReference>
<dbReference type="Proteomes" id="UP001150907">
    <property type="component" value="Unassembled WGS sequence"/>
</dbReference>
<dbReference type="OrthoDB" id="5598806at2759"/>
<protein>
    <recommendedName>
        <fullName evidence="1">Carbohydrate-binding module family 19 domain-containing protein</fullName>
    </recommendedName>
</protein>
<keyword evidence="3" id="KW-1185">Reference proteome</keyword>
<accession>A0A9W8BJW9</accession>
<organism evidence="2 3">
    <name type="scientific">Coemansia thaxteri</name>
    <dbReference type="NCBI Taxonomy" id="2663907"/>
    <lineage>
        <taxon>Eukaryota</taxon>
        <taxon>Fungi</taxon>
        <taxon>Fungi incertae sedis</taxon>
        <taxon>Zoopagomycota</taxon>
        <taxon>Kickxellomycotina</taxon>
        <taxon>Kickxellomycetes</taxon>
        <taxon>Kickxellales</taxon>
        <taxon>Kickxellaceae</taxon>
        <taxon>Coemansia</taxon>
    </lineage>
</organism>
<dbReference type="InterPro" id="IPR005089">
    <property type="entry name" value="CBM19"/>
</dbReference>
<gene>
    <name evidence="2" type="ORF">H4R26_003001</name>
</gene>
<dbReference type="AlphaFoldDB" id="A0A9W8BJW9"/>
<evidence type="ECO:0000259" key="1">
    <source>
        <dbReference type="Pfam" id="PF03427"/>
    </source>
</evidence>
<sequence>MLGSTSLATVTASPAHPLSSQISKAAQSTGSLVAASSARKSLALELVENESCLAAFHGDTACPSAQSNVHGHYLECVWGKVIRVQCPTGTVCQSAQDSTNGLTMCDRAKGVF</sequence>
<evidence type="ECO:0000313" key="2">
    <source>
        <dbReference type="EMBL" id="KAJ2003561.1"/>
    </source>
</evidence>
<feature type="domain" description="Carbohydrate-binding module family 19" evidence="1">
    <location>
        <begin position="29"/>
        <end position="96"/>
    </location>
</feature>
<reference evidence="2" key="1">
    <citation type="submission" date="2022-07" db="EMBL/GenBank/DDBJ databases">
        <title>Phylogenomic reconstructions and comparative analyses of Kickxellomycotina fungi.</title>
        <authorList>
            <person name="Reynolds N.K."/>
            <person name="Stajich J.E."/>
            <person name="Barry K."/>
            <person name="Grigoriev I.V."/>
            <person name="Crous P."/>
            <person name="Smith M.E."/>
        </authorList>
    </citation>
    <scope>NUCLEOTIDE SEQUENCE</scope>
    <source>
        <strain evidence="2">IMI 214461</strain>
    </source>
</reference>
<dbReference type="GO" id="GO:0008061">
    <property type="term" value="F:chitin binding"/>
    <property type="evidence" value="ECO:0007669"/>
    <property type="project" value="InterPro"/>
</dbReference>
<name>A0A9W8BJW9_9FUNG</name>
<dbReference type="EMBL" id="JANBQF010000212">
    <property type="protein sequence ID" value="KAJ2003561.1"/>
    <property type="molecule type" value="Genomic_DNA"/>
</dbReference>